<dbReference type="EMBL" id="JAQOTG010000019">
    <property type="protein sequence ID" value="MDE8565244.1"/>
    <property type="molecule type" value="Genomic_DNA"/>
</dbReference>
<protein>
    <submittedName>
        <fullName evidence="1">Uncharacterized protein</fullName>
    </submittedName>
</protein>
<evidence type="ECO:0000313" key="1">
    <source>
        <dbReference type="EMBL" id="MDE8565244.1"/>
    </source>
</evidence>
<organism evidence="1 2">
    <name type="scientific">Anoxybacteroides rupiense</name>
    <dbReference type="NCBI Taxonomy" id="311460"/>
    <lineage>
        <taxon>Bacteria</taxon>
        <taxon>Bacillati</taxon>
        <taxon>Bacillota</taxon>
        <taxon>Bacilli</taxon>
        <taxon>Bacillales</taxon>
        <taxon>Anoxybacillaceae</taxon>
        <taxon>Anoxybacteroides</taxon>
    </lineage>
</organism>
<proteinExistence type="predicted"/>
<accession>A0ABT5W7D4</accession>
<sequence>MKVVYHNLELTSSVESKRSVTLKRAGEIGYHLLNGGQMLAHQVVMAESIDKRRLSF</sequence>
<gene>
    <name evidence="1" type="ORF">PNH38_15405</name>
</gene>
<comment type="caution">
    <text evidence="1">The sequence shown here is derived from an EMBL/GenBank/DDBJ whole genome shotgun (WGS) entry which is preliminary data.</text>
</comment>
<evidence type="ECO:0000313" key="2">
    <source>
        <dbReference type="Proteomes" id="UP001213979"/>
    </source>
</evidence>
<name>A0ABT5W7D4_9BACL</name>
<reference evidence="1 2" key="1">
    <citation type="submission" date="2023-01" db="EMBL/GenBank/DDBJ databases">
        <title>Genome-based reclassification of Anoxybacillus geothermalis as a later heterotypic synonym of Anoxybacillus rupiensis.</title>
        <authorList>
            <person name="Inan Bektas K."/>
            <person name="Canakci S."/>
            <person name="Belduz A.A."/>
            <person name="Guler H.H."/>
        </authorList>
    </citation>
    <scope>NUCLEOTIDE SEQUENCE [LARGE SCALE GENOMIC DNA]</scope>
    <source>
        <strain evidence="1 2">DSM 17127</strain>
    </source>
</reference>
<dbReference type="Proteomes" id="UP001213979">
    <property type="component" value="Unassembled WGS sequence"/>
</dbReference>
<keyword evidence="2" id="KW-1185">Reference proteome</keyword>